<dbReference type="GO" id="GO:0006508">
    <property type="term" value="P:proteolysis"/>
    <property type="evidence" value="ECO:0007669"/>
    <property type="project" value="UniProtKB-KW"/>
</dbReference>
<name>A0A1T4X2H4_9BACT</name>
<dbReference type="SUPFAM" id="SSF102712">
    <property type="entry name" value="JAB1/MPN domain"/>
    <property type="match status" value="1"/>
</dbReference>
<dbReference type="InterPro" id="IPR037518">
    <property type="entry name" value="MPN"/>
</dbReference>
<dbReference type="GO" id="GO:0008237">
    <property type="term" value="F:metallopeptidase activity"/>
    <property type="evidence" value="ECO:0007669"/>
    <property type="project" value="UniProtKB-KW"/>
</dbReference>
<dbReference type="Pfam" id="PF04002">
    <property type="entry name" value="RadC"/>
    <property type="match status" value="1"/>
</dbReference>
<accession>A0A1T4X2H4</accession>
<proteinExistence type="inferred from homology"/>
<dbReference type="Gene3D" id="3.40.140.10">
    <property type="entry name" value="Cytidine Deaminase, domain 2"/>
    <property type="match status" value="1"/>
</dbReference>
<protein>
    <submittedName>
        <fullName evidence="8">DNA repair protein RadC</fullName>
    </submittedName>
</protein>
<dbReference type="RefSeq" id="WP_078717194.1">
    <property type="nucleotide sequence ID" value="NZ_FUYC01000006.1"/>
</dbReference>
<dbReference type="CDD" id="cd08071">
    <property type="entry name" value="MPN_DUF2466"/>
    <property type="match status" value="1"/>
</dbReference>
<comment type="similarity">
    <text evidence="6">Belongs to the UPF0758 family.</text>
</comment>
<keyword evidence="5" id="KW-0482">Metalloprotease</keyword>
<feature type="domain" description="MPN" evidence="7">
    <location>
        <begin position="102"/>
        <end position="224"/>
    </location>
</feature>
<dbReference type="InterPro" id="IPR025657">
    <property type="entry name" value="RadC_JAB"/>
</dbReference>
<evidence type="ECO:0000313" key="8">
    <source>
        <dbReference type="EMBL" id="SKA83358.1"/>
    </source>
</evidence>
<organism evidence="8 9">
    <name type="scientific">Paucidesulfovibrio gracilis DSM 16080</name>
    <dbReference type="NCBI Taxonomy" id="1121449"/>
    <lineage>
        <taxon>Bacteria</taxon>
        <taxon>Pseudomonadati</taxon>
        <taxon>Thermodesulfobacteriota</taxon>
        <taxon>Desulfovibrionia</taxon>
        <taxon>Desulfovibrionales</taxon>
        <taxon>Desulfovibrionaceae</taxon>
        <taxon>Paucidesulfovibrio</taxon>
    </lineage>
</organism>
<dbReference type="PROSITE" id="PS50249">
    <property type="entry name" value="MPN"/>
    <property type="match status" value="1"/>
</dbReference>
<keyword evidence="4" id="KW-0862">Zinc</keyword>
<dbReference type="Proteomes" id="UP000190027">
    <property type="component" value="Unassembled WGS sequence"/>
</dbReference>
<evidence type="ECO:0000256" key="5">
    <source>
        <dbReference type="ARBA" id="ARBA00023049"/>
    </source>
</evidence>
<dbReference type="EMBL" id="FUYC01000006">
    <property type="protein sequence ID" value="SKA83358.1"/>
    <property type="molecule type" value="Genomic_DNA"/>
</dbReference>
<dbReference type="SUPFAM" id="SSF47781">
    <property type="entry name" value="RuvA domain 2-like"/>
    <property type="match status" value="1"/>
</dbReference>
<keyword evidence="3" id="KW-0378">Hydrolase</keyword>
<dbReference type="InterPro" id="IPR001405">
    <property type="entry name" value="UPF0758"/>
</dbReference>
<dbReference type="InterPro" id="IPR010994">
    <property type="entry name" value="RuvA_2-like"/>
</dbReference>
<evidence type="ECO:0000256" key="3">
    <source>
        <dbReference type="ARBA" id="ARBA00022801"/>
    </source>
</evidence>
<evidence type="ECO:0000256" key="4">
    <source>
        <dbReference type="ARBA" id="ARBA00022833"/>
    </source>
</evidence>
<reference evidence="8 9" key="1">
    <citation type="submission" date="2017-02" db="EMBL/GenBank/DDBJ databases">
        <authorList>
            <person name="Peterson S.W."/>
        </authorList>
    </citation>
    <scope>NUCLEOTIDE SEQUENCE [LARGE SCALE GENOMIC DNA]</scope>
    <source>
        <strain evidence="8 9">DSM 16080</strain>
    </source>
</reference>
<sequence length="224" mass="25609">MEKPHYHGHRRRLRERLAREPRSLADYEVLELLLARTLPRQDTKPLAKELLARFGTLRGVLYAPDAQLAEIKGFGDALLSSWALYREVWARMNEPSASRREVLDDPDRVAEGAKARFGTKGVEEFWVALVDNRNRVRAWECVSKGTVDQTQVYPREVLALALRHEASGMILVHNHPGGDPSPSDEDIRMTMRIKRVAQEMGVRLLDHLVVAEERHFSFQAQGLL</sequence>
<evidence type="ECO:0000313" key="9">
    <source>
        <dbReference type="Proteomes" id="UP000190027"/>
    </source>
</evidence>
<dbReference type="NCBIfam" id="TIGR00608">
    <property type="entry name" value="radc"/>
    <property type="match status" value="1"/>
</dbReference>
<keyword evidence="9" id="KW-1185">Reference proteome</keyword>
<evidence type="ECO:0000256" key="2">
    <source>
        <dbReference type="ARBA" id="ARBA00022723"/>
    </source>
</evidence>
<keyword evidence="2" id="KW-0479">Metal-binding</keyword>
<dbReference type="PANTHER" id="PTHR30471">
    <property type="entry name" value="DNA REPAIR PROTEIN RADC"/>
    <property type="match status" value="1"/>
</dbReference>
<dbReference type="STRING" id="1121449.SAMN02745704_01628"/>
<dbReference type="NCBIfam" id="NF000642">
    <property type="entry name" value="PRK00024.1"/>
    <property type="match status" value="1"/>
</dbReference>
<dbReference type="OrthoDB" id="9804482at2"/>
<gene>
    <name evidence="8" type="ORF">SAMN02745704_01628</name>
</gene>
<evidence type="ECO:0000256" key="6">
    <source>
        <dbReference type="RuleBase" id="RU003797"/>
    </source>
</evidence>
<keyword evidence="1" id="KW-0645">Protease</keyword>
<dbReference type="AlphaFoldDB" id="A0A1T4X2H4"/>
<dbReference type="PANTHER" id="PTHR30471:SF3">
    <property type="entry name" value="UPF0758 PROTEIN YEES-RELATED"/>
    <property type="match status" value="1"/>
</dbReference>
<dbReference type="GO" id="GO:0046872">
    <property type="term" value="F:metal ion binding"/>
    <property type="evidence" value="ECO:0007669"/>
    <property type="project" value="UniProtKB-KW"/>
</dbReference>
<evidence type="ECO:0000259" key="7">
    <source>
        <dbReference type="PROSITE" id="PS50249"/>
    </source>
</evidence>
<evidence type="ECO:0000256" key="1">
    <source>
        <dbReference type="ARBA" id="ARBA00022670"/>
    </source>
</evidence>